<comment type="function">
    <text evidence="6">Catalyzes the transfer of a ribosyl phosphate group from 5-phosphoribose 1-diphosphate to orotate, leading to the formation of orotidine monophosphate (OMP).</text>
</comment>
<keyword evidence="6" id="KW-0460">Magnesium</keyword>
<evidence type="ECO:0000256" key="6">
    <source>
        <dbReference type="HAMAP-Rule" id="MF_01208"/>
    </source>
</evidence>
<dbReference type="Pfam" id="PF00156">
    <property type="entry name" value="Pribosyltran"/>
    <property type="match status" value="1"/>
</dbReference>
<dbReference type="GO" id="GO:0044205">
    <property type="term" value="P:'de novo' UMP biosynthetic process"/>
    <property type="evidence" value="ECO:0007669"/>
    <property type="project" value="UniProtKB-UniRule"/>
</dbReference>
<reference evidence="8 9" key="1">
    <citation type="submission" date="2019-12" db="EMBL/GenBank/DDBJ databases">
        <authorList>
            <person name="Kim Y.S."/>
        </authorList>
    </citation>
    <scope>NUCLEOTIDE SEQUENCE [LARGE SCALE GENOMIC DNA]</scope>
    <source>
        <strain evidence="8 9">GA093</strain>
    </source>
</reference>
<dbReference type="GO" id="GO:0004588">
    <property type="term" value="F:orotate phosphoribosyltransferase activity"/>
    <property type="evidence" value="ECO:0007669"/>
    <property type="project" value="UniProtKB-UniRule"/>
</dbReference>
<evidence type="ECO:0000256" key="1">
    <source>
        <dbReference type="ARBA" id="ARBA00004889"/>
    </source>
</evidence>
<dbReference type="Gene3D" id="3.40.50.2020">
    <property type="match status" value="1"/>
</dbReference>
<dbReference type="EMBL" id="WSTB01000005">
    <property type="protein sequence ID" value="MWB94872.1"/>
    <property type="molecule type" value="Genomic_DNA"/>
</dbReference>
<evidence type="ECO:0000313" key="8">
    <source>
        <dbReference type="EMBL" id="MWB94872.1"/>
    </source>
</evidence>
<accession>A0A6I4NPL1</accession>
<protein>
    <recommendedName>
        <fullName evidence="2 6">Orotate phosphoribosyltransferase</fullName>
        <shortName evidence="6">OPRT</shortName>
        <shortName evidence="6">OPRTase</shortName>
        <ecNumber evidence="2 6">2.4.2.10</ecNumber>
    </recommendedName>
</protein>
<comment type="catalytic activity">
    <reaction evidence="6">
        <text>orotidine 5'-phosphate + diphosphate = orotate + 5-phospho-alpha-D-ribose 1-diphosphate</text>
        <dbReference type="Rhea" id="RHEA:10380"/>
        <dbReference type="ChEBI" id="CHEBI:30839"/>
        <dbReference type="ChEBI" id="CHEBI:33019"/>
        <dbReference type="ChEBI" id="CHEBI:57538"/>
        <dbReference type="ChEBI" id="CHEBI:58017"/>
        <dbReference type="EC" id="2.4.2.10"/>
    </reaction>
</comment>
<dbReference type="RefSeq" id="WP_160374841.1">
    <property type="nucleotide sequence ID" value="NZ_WSTB01000005.1"/>
</dbReference>
<name>A0A6I4NPL1_9FLAO</name>
<keyword evidence="4 6" id="KW-0808">Transferase</keyword>
<dbReference type="GO" id="GO:0000287">
    <property type="term" value="F:magnesium ion binding"/>
    <property type="evidence" value="ECO:0007669"/>
    <property type="project" value="UniProtKB-UniRule"/>
</dbReference>
<evidence type="ECO:0000256" key="3">
    <source>
        <dbReference type="ARBA" id="ARBA00022676"/>
    </source>
</evidence>
<evidence type="ECO:0000256" key="2">
    <source>
        <dbReference type="ARBA" id="ARBA00011971"/>
    </source>
</evidence>
<evidence type="ECO:0000256" key="4">
    <source>
        <dbReference type="ARBA" id="ARBA00022679"/>
    </source>
</evidence>
<dbReference type="AlphaFoldDB" id="A0A6I4NPL1"/>
<keyword evidence="3 6" id="KW-0328">Glycosyltransferase</keyword>
<dbReference type="InterPro" id="IPR000836">
    <property type="entry name" value="PRTase_dom"/>
</dbReference>
<dbReference type="NCBIfam" id="TIGR00336">
    <property type="entry name" value="pyrE"/>
    <property type="match status" value="1"/>
</dbReference>
<feature type="binding site" evidence="6">
    <location>
        <position position="130"/>
    </location>
    <ligand>
        <name>orotate</name>
        <dbReference type="ChEBI" id="CHEBI:30839"/>
    </ligand>
</feature>
<keyword evidence="5 6" id="KW-0665">Pyrimidine biosynthesis</keyword>
<comment type="cofactor">
    <cofactor evidence="6">
        <name>Mg(2+)</name>
        <dbReference type="ChEBI" id="CHEBI:18420"/>
    </cofactor>
</comment>
<keyword evidence="9" id="KW-1185">Reference proteome</keyword>
<dbReference type="PANTHER" id="PTHR19278">
    <property type="entry name" value="OROTATE PHOSPHORIBOSYLTRANSFERASE"/>
    <property type="match status" value="1"/>
</dbReference>
<comment type="pathway">
    <text evidence="1 6">Pyrimidine metabolism; UMP biosynthesis via de novo pathway; UMP from orotate: step 1/2.</text>
</comment>
<evidence type="ECO:0000313" key="9">
    <source>
        <dbReference type="Proteomes" id="UP000471501"/>
    </source>
</evidence>
<evidence type="ECO:0000259" key="7">
    <source>
        <dbReference type="Pfam" id="PF00156"/>
    </source>
</evidence>
<evidence type="ECO:0000256" key="5">
    <source>
        <dbReference type="ARBA" id="ARBA00022975"/>
    </source>
</evidence>
<feature type="binding site" evidence="6">
    <location>
        <position position="100"/>
    </location>
    <ligand>
        <name>5-phospho-alpha-D-ribose 1-diphosphate</name>
        <dbReference type="ChEBI" id="CHEBI:58017"/>
        <note>ligand shared between dimeric partners</note>
    </ligand>
</feature>
<dbReference type="PANTHER" id="PTHR19278:SF9">
    <property type="entry name" value="URIDINE 5'-MONOPHOSPHATE SYNTHASE"/>
    <property type="match status" value="1"/>
</dbReference>
<dbReference type="UniPathway" id="UPA00070">
    <property type="reaction ID" value="UER00119"/>
</dbReference>
<dbReference type="SUPFAM" id="SSF53271">
    <property type="entry name" value="PRTase-like"/>
    <property type="match status" value="1"/>
</dbReference>
<dbReference type="InterPro" id="IPR004467">
    <property type="entry name" value="Or_phspho_trans_dom"/>
</dbReference>
<proteinExistence type="inferred from homology"/>
<dbReference type="Proteomes" id="UP000471501">
    <property type="component" value="Unassembled WGS sequence"/>
</dbReference>
<comment type="subunit">
    <text evidence="6">Homodimer.</text>
</comment>
<dbReference type="CDD" id="cd06223">
    <property type="entry name" value="PRTases_typeI"/>
    <property type="match status" value="1"/>
</dbReference>
<dbReference type="HAMAP" id="MF_01208">
    <property type="entry name" value="PyrE"/>
    <property type="match status" value="1"/>
</dbReference>
<dbReference type="GO" id="GO:0019856">
    <property type="term" value="P:pyrimidine nucleobase biosynthetic process"/>
    <property type="evidence" value="ECO:0007669"/>
    <property type="project" value="TreeGrafter"/>
</dbReference>
<feature type="binding site" evidence="6">
    <location>
        <position position="104"/>
    </location>
    <ligand>
        <name>5-phospho-alpha-D-ribose 1-diphosphate</name>
        <dbReference type="ChEBI" id="CHEBI:58017"/>
        <note>ligand shared between dimeric partners</note>
    </ligand>
</feature>
<dbReference type="InterPro" id="IPR029057">
    <property type="entry name" value="PRTase-like"/>
</dbReference>
<comment type="caution">
    <text evidence="8">The sequence shown here is derived from an EMBL/GenBank/DDBJ whole genome shotgun (WGS) entry which is preliminary data.</text>
</comment>
<dbReference type="EC" id="2.4.2.10" evidence="2 6"/>
<comment type="similarity">
    <text evidence="6">Belongs to the purine/pyrimidine phosphoribosyltransferase family. PyrE subfamily.</text>
</comment>
<feature type="binding site" evidence="6">
    <location>
        <position position="106"/>
    </location>
    <ligand>
        <name>5-phospho-alpha-D-ribose 1-diphosphate</name>
        <dbReference type="ChEBI" id="CHEBI:58017"/>
        <note>ligand shared between dimeric partners</note>
    </ligand>
</feature>
<dbReference type="InterPro" id="IPR023031">
    <property type="entry name" value="OPRT"/>
</dbReference>
<gene>
    <name evidence="6" type="primary">pyrE</name>
    <name evidence="8" type="ORF">GON26_10880</name>
</gene>
<organism evidence="8 9">
    <name type="scientific">Flavobacterium hydrocarbonoxydans</name>
    <dbReference type="NCBI Taxonomy" id="2683249"/>
    <lineage>
        <taxon>Bacteria</taxon>
        <taxon>Pseudomonadati</taxon>
        <taxon>Bacteroidota</taxon>
        <taxon>Flavobacteriia</taxon>
        <taxon>Flavobacteriales</taxon>
        <taxon>Flavobacteriaceae</taxon>
        <taxon>Flavobacterium</taxon>
    </lineage>
</organism>
<sequence length="214" mass="23793">MIFNKDTAEKTAELLLQINAIKLNPENPFTWASGWKSPIYCDNRLILSFPSIRNYIRDEFAKNIEKQFGKPDVIAGVATGAIGIGILVAESLGLPFVYVRPEPKKHGRQNQVEGFMHKGQSVVVVEDLISTGNSSLMAVEALRNEGANIKGMAAIFTYGFGVAEENFKNANIDLYTLSNYSNLLDLAVDKQYITEDDLATLQEWSVTPSTWKQE</sequence>
<feature type="binding site" description="in other chain" evidence="6">
    <location>
        <begin position="126"/>
        <end position="134"/>
    </location>
    <ligand>
        <name>5-phospho-alpha-D-ribose 1-diphosphate</name>
        <dbReference type="ChEBI" id="CHEBI:58017"/>
        <note>ligand shared between dimeric partners</note>
    </ligand>
</feature>
<comment type="caution">
    <text evidence="6">Lacks conserved residue(s) required for the propagation of feature annotation.</text>
</comment>
<feature type="domain" description="Phosphoribosyltransferase" evidence="7">
    <location>
        <begin position="59"/>
        <end position="156"/>
    </location>
</feature>